<proteinExistence type="inferred from homology"/>
<dbReference type="InterPro" id="IPR039390">
    <property type="entry name" value="1_2-HQD/HQD"/>
</dbReference>
<dbReference type="RefSeq" id="XP_031856769.1">
    <property type="nucleotide sequence ID" value="XM_032000878.1"/>
</dbReference>
<evidence type="ECO:0000256" key="6">
    <source>
        <dbReference type="ARBA" id="ARBA00023004"/>
    </source>
</evidence>
<dbReference type="OrthoDB" id="5238185at2759"/>
<feature type="domain" description="Intradiol ring-cleavage dioxygenases" evidence="7">
    <location>
        <begin position="127"/>
        <end position="155"/>
    </location>
</feature>
<gene>
    <name evidence="8" type="ORF">SAPINGB_P006164</name>
</gene>
<dbReference type="GO" id="GO:0018576">
    <property type="term" value="F:catechol 1,2-dioxygenase activity"/>
    <property type="evidence" value="ECO:0007669"/>
    <property type="project" value="InterPro"/>
</dbReference>
<accession>A0A5E8C3L0</accession>
<dbReference type="PROSITE" id="PS00083">
    <property type="entry name" value="INTRADIOL_DIOXYGENAS"/>
    <property type="match status" value="1"/>
</dbReference>
<dbReference type="CDD" id="cd03461">
    <property type="entry name" value="1_2-HQD"/>
    <property type="match status" value="1"/>
</dbReference>
<evidence type="ECO:0000256" key="4">
    <source>
        <dbReference type="ARBA" id="ARBA00022964"/>
    </source>
</evidence>
<evidence type="ECO:0000256" key="2">
    <source>
        <dbReference type="ARBA" id="ARBA00007825"/>
    </source>
</evidence>
<dbReference type="GO" id="GO:0009712">
    <property type="term" value="P:catechol-containing compound metabolic process"/>
    <property type="evidence" value="ECO:0007669"/>
    <property type="project" value="InterPro"/>
</dbReference>
<evidence type="ECO:0000256" key="5">
    <source>
        <dbReference type="ARBA" id="ARBA00023002"/>
    </source>
</evidence>
<dbReference type="AlphaFoldDB" id="A0A5E8C3L0"/>
<sequence>MDQQFTEMVIAAMGSKTTPKMRRILGSLIQHIHDFSRENQITVEEWMAGVDFINRIGQMSDERRNEGILVSDVFGLESLVDSITYHLEAHDHTSTAIIGPFYRPNSPKYPYGGSIIQKELGGQKTWVHGRVTDTQGNPLEGAELEVWHTAPNGLYEQQDPDQPDYNLRGTFTADKNGDYAYIALRPTNYPIPYDGPAGDLLQLMDRHPYRPSHIHWRVTKSGFRSLITQIYDSDCEYVKNDSVFAVKPELVVHFKPASEEIKSKYGVEFDLEYNIALPTEAQAHAQVEKRLAEQKALEEELHAKAQIK</sequence>
<dbReference type="PANTHER" id="PTHR33711:SF7">
    <property type="entry name" value="INTRADIOL RING-CLEAVAGE DIOXYGENASES DOMAIN-CONTAINING PROTEIN-RELATED"/>
    <property type="match status" value="1"/>
</dbReference>
<evidence type="ECO:0000256" key="3">
    <source>
        <dbReference type="ARBA" id="ARBA00022723"/>
    </source>
</evidence>
<keyword evidence="3" id="KW-0479">Metal-binding</keyword>
<keyword evidence="4" id="KW-0223">Dioxygenase</keyword>
<dbReference type="Gene3D" id="2.60.130.10">
    <property type="entry name" value="Aromatic compound dioxygenase"/>
    <property type="match status" value="1"/>
</dbReference>
<keyword evidence="5" id="KW-0560">Oxidoreductase</keyword>
<dbReference type="InterPro" id="IPR050770">
    <property type="entry name" value="Intradiol_RC_Dioxygenase"/>
</dbReference>
<dbReference type="InterPro" id="IPR000627">
    <property type="entry name" value="Intradiol_dOase_C"/>
</dbReference>
<dbReference type="GeneID" id="43584978"/>
<dbReference type="SUPFAM" id="SSF49482">
    <property type="entry name" value="Aromatic compound dioxygenase"/>
    <property type="match status" value="1"/>
</dbReference>
<name>A0A5E8C3L0_9ASCO</name>
<keyword evidence="9" id="KW-1185">Reference proteome</keyword>
<dbReference type="Pfam" id="PF00775">
    <property type="entry name" value="Dioxygenase_C"/>
    <property type="match status" value="1"/>
</dbReference>
<reference evidence="8 9" key="1">
    <citation type="submission" date="2019-09" db="EMBL/GenBank/DDBJ databases">
        <authorList>
            <person name="Brejova B."/>
        </authorList>
    </citation>
    <scope>NUCLEOTIDE SEQUENCE [LARGE SCALE GENOMIC DNA]</scope>
</reference>
<comment type="similarity">
    <text evidence="2">Belongs to the intradiol ring-cleavage dioxygenase family.</text>
</comment>
<evidence type="ECO:0000313" key="8">
    <source>
        <dbReference type="EMBL" id="VVT58354.1"/>
    </source>
</evidence>
<keyword evidence="6" id="KW-0408">Iron</keyword>
<dbReference type="GO" id="GO:0008199">
    <property type="term" value="F:ferric iron binding"/>
    <property type="evidence" value="ECO:0007669"/>
    <property type="project" value="InterPro"/>
</dbReference>
<evidence type="ECO:0000259" key="7">
    <source>
        <dbReference type="PROSITE" id="PS00083"/>
    </source>
</evidence>
<evidence type="ECO:0000313" key="9">
    <source>
        <dbReference type="Proteomes" id="UP000398389"/>
    </source>
</evidence>
<protein>
    <recommendedName>
        <fullName evidence="7">Intradiol ring-cleavage dioxygenases domain-containing protein</fullName>
    </recommendedName>
</protein>
<organism evidence="8 9">
    <name type="scientific">Magnusiomyces paraingens</name>
    <dbReference type="NCBI Taxonomy" id="2606893"/>
    <lineage>
        <taxon>Eukaryota</taxon>
        <taxon>Fungi</taxon>
        <taxon>Dikarya</taxon>
        <taxon>Ascomycota</taxon>
        <taxon>Saccharomycotina</taxon>
        <taxon>Dipodascomycetes</taxon>
        <taxon>Dipodascales</taxon>
        <taxon>Dipodascaceae</taxon>
        <taxon>Magnusiomyces</taxon>
    </lineage>
</organism>
<dbReference type="InterPro" id="IPR015889">
    <property type="entry name" value="Intradiol_dOase_core"/>
</dbReference>
<dbReference type="PANTHER" id="PTHR33711">
    <property type="entry name" value="DIOXYGENASE, PUTATIVE (AFU_ORTHOLOGUE AFUA_2G02910)-RELATED"/>
    <property type="match status" value="1"/>
</dbReference>
<comment type="cofactor">
    <cofactor evidence="1">
        <name>Fe(3+)</name>
        <dbReference type="ChEBI" id="CHEBI:29034"/>
    </cofactor>
</comment>
<dbReference type="EMBL" id="CABVLU010000005">
    <property type="protein sequence ID" value="VVT58354.1"/>
    <property type="molecule type" value="Genomic_DNA"/>
</dbReference>
<dbReference type="Proteomes" id="UP000398389">
    <property type="component" value="Unassembled WGS sequence"/>
</dbReference>
<dbReference type="InterPro" id="IPR007535">
    <property type="entry name" value="Catechol_dOase_N"/>
</dbReference>
<dbReference type="Pfam" id="PF04444">
    <property type="entry name" value="Dioxygenase_N"/>
    <property type="match status" value="1"/>
</dbReference>
<evidence type="ECO:0000256" key="1">
    <source>
        <dbReference type="ARBA" id="ARBA00001965"/>
    </source>
</evidence>